<sequence length="91" mass="10453">MVTLEDTKAWLRVDSADEDALIESFIATAEDIVEGILRFPLSDYAGVVPEPVKHAIYFAVSKLYEERNELNTTELTDVLRTLLFAYREVEW</sequence>
<dbReference type="InterPro" id="IPR021146">
    <property type="entry name" value="Phage_gp6-like_head-tail"/>
</dbReference>
<proteinExistence type="predicted"/>
<accession>A0AAU0ULF0</accession>
<dbReference type="KEGG" id="dbc:MFMK1_000790"/>
<name>A0AAU0ULF0_9FIRM</name>
<dbReference type="RefSeq" id="WP_366924863.1">
    <property type="nucleotide sequence ID" value="NZ_CP121694.1"/>
</dbReference>
<evidence type="ECO:0000313" key="2">
    <source>
        <dbReference type="Proteomes" id="UP001329915"/>
    </source>
</evidence>
<dbReference type="Pfam" id="PF05135">
    <property type="entry name" value="Phage_connect_1"/>
    <property type="match status" value="1"/>
</dbReference>
<gene>
    <name evidence="1" type="ORF">MFMK1_000790</name>
</gene>
<dbReference type="AlphaFoldDB" id="A0AAU0ULF0"/>
<keyword evidence="2" id="KW-1185">Reference proteome</keyword>
<dbReference type="InterPro" id="IPR006450">
    <property type="entry name" value="Phage_HK97_gp6-like"/>
</dbReference>
<dbReference type="EMBL" id="CP121694">
    <property type="protein sequence ID" value="WRO20999.1"/>
    <property type="molecule type" value="Genomic_DNA"/>
</dbReference>
<dbReference type="CDD" id="cd08054">
    <property type="entry name" value="gp6"/>
    <property type="match status" value="1"/>
</dbReference>
<dbReference type="Proteomes" id="UP001329915">
    <property type="component" value="Chromosome"/>
</dbReference>
<dbReference type="Gene3D" id="1.10.3230.30">
    <property type="entry name" value="Phage gp6-like head-tail connector protein"/>
    <property type="match status" value="1"/>
</dbReference>
<organism evidence="1 2">
    <name type="scientific">Metallumcola ferriviriculae</name>
    <dbReference type="NCBI Taxonomy" id="3039180"/>
    <lineage>
        <taxon>Bacteria</taxon>
        <taxon>Bacillati</taxon>
        <taxon>Bacillota</taxon>
        <taxon>Clostridia</taxon>
        <taxon>Neomoorellales</taxon>
        <taxon>Desulfitibacteraceae</taxon>
        <taxon>Metallumcola</taxon>
    </lineage>
</organism>
<protein>
    <submittedName>
        <fullName evidence="1">Head-tail connector protein</fullName>
    </submittedName>
</protein>
<reference evidence="1 2" key="1">
    <citation type="submission" date="2023-04" db="EMBL/GenBank/DDBJ databases">
        <authorList>
            <person name="Hsu D."/>
        </authorList>
    </citation>
    <scope>NUCLEOTIDE SEQUENCE [LARGE SCALE GENOMIC DNA]</scope>
    <source>
        <strain evidence="1 2">MK1</strain>
    </source>
</reference>
<dbReference type="NCBIfam" id="TIGR01560">
    <property type="entry name" value="put_DNA_pack"/>
    <property type="match status" value="1"/>
</dbReference>
<evidence type="ECO:0000313" key="1">
    <source>
        <dbReference type="EMBL" id="WRO20999.1"/>
    </source>
</evidence>